<gene>
    <name evidence="2" type="ORF">LIPSTDRAFT_63477</name>
</gene>
<feature type="compositionally biased region" description="Low complexity" evidence="1">
    <location>
        <begin position="110"/>
        <end position="120"/>
    </location>
</feature>
<dbReference type="EMBL" id="KV454294">
    <property type="protein sequence ID" value="ODQ73186.1"/>
    <property type="molecule type" value="Genomic_DNA"/>
</dbReference>
<keyword evidence="3" id="KW-1185">Reference proteome</keyword>
<proteinExistence type="predicted"/>
<feature type="region of interest" description="Disordered" evidence="1">
    <location>
        <begin position="83"/>
        <end position="103"/>
    </location>
</feature>
<dbReference type="Proteomes" id="UP000094385">
    <property type="component" value="Unassembled WGS sequence"/>
</dbReference>
<evidence type="ECO:0000313" key="3">
    <source>
        <dbReference type="Proteomes" id="UP000094385"/>
    </source>
</evidence>
<evidence type="ECO:0000313" key="2">
    <source>
        <dbReference type="EMBL" id="ODQ73186.1"/>
    </source>
</evidence>
<evidence type="ECO:0000256" key="1">
    <source>
        <dbReference type="SAM" id="MobiDB-lite"/>
    </source>
</evidence>
<feature type="compositionally biased region" description="Basic and acidic residues" evidence="1">
    <location>
        <begin position="314"/>
        <end position="332"/>
    </location>
</feature>
<dbReference type="OrthoDB" id="10576797at2759"/>
<name>A0A1E3Q679_LIPST</name>
<reference evidence="2 3" key="1">
    <citation type="journal article" date="2016" name="Proc. Natl. Acad. Sci. U.S.A.">
        <title>Comparative genomics of biotechnologically important yeasts.</title>
        <authorList>
            <person name="Riley R."/>
            <person name="Haridas S."/>
            <person name="Wolfe K.H."/>
            <person name="Lopes M.R."/>
            <person name="Hittinger C.T."/>
            <person name="Goeker M."/>
            <person name="Salamov A.A."/>
            <person name="Wisecaver J.H."/>
            <person name="Long T.M."/>
            <person name="Calvey C.H."/>
            <person name="Aerts A.L."/>
            <person name="Barry K.W."/>
            <person name="Choi C."/>
            <person name="Clum A."/>
            <person name="Coughlan A.Y."/>
            <person name="Deshpande S."/>
            <person name="Douglass A.P."/>
            <person name="Hanson S.J."/>
            <person name="Klenk H.-P."/>
            <person name="LaButti K.M."/>
            <person name="Lapidus A."/>
            <person name="Lindquist E.A."/>
            <person name="Lipzen A.M."/>
            <person name="Meier-Kolthoff J.P."/>
            <person name="Ohm R.A."/>
            <person name="Otillar R.P."/>
            <person name="Pangilinan J.L."/>
            <person name="Peng Y."/>
            <person name="Rokas A."/>
            <person name="Rosa C.A."/>
            <person name="Scheuner C."/>
            <person name="Sibirny A.A."/>
            <person name="Slot J.C."/>
            <person name="Stielow J.B."/>
            <person name="Sun H."/>
            <person name="Kurtzman C.P."/>
            <person name="Blackwell M."/>
            <person name="Grigoriev I.V."/>
            <person name="Jeffries T.W."/>
        </authorList>
    </citation>
    <scope>NUCLEOTIDE SEQUENCE [LARGE SCALE GENOMIC DNA]</scope>
    <source>
        <strain evidence="2 3">NRRL Y-11557</strain>
    </source>
</reference>
<sequence length="476" mass="51187">MPQAATTAVTVAVAASPSPTPLMSPPATEAAPIAKSSIIYDDEKNSATITIAPTATDSDDDPDIEFLANALQCHLSFNITKADSPSLSSDLQSSSTSSSLESMNSTISSVLSSSRTTSTSKMPSYLGLKSSPSHNTTPFSMGGFVKKVAKPGLARKVSLAEFQKQQVFLEFRTWSDESSDTDDEDEDDGETQFDEEEQAVCDCKTGDEKQPRIASGHSAVLLRRLKKRVEQDTLKAPKPVLARIDTSSSAKSMITIMSASVDATESCNSSEKARLLDKIETLAKELNEARAGYVELNNRYKILAARYDEGLRENEQLRSRMSNHESKIESRRPPGPPPGPPTLVTSNAHVPGAKPDGPLLKSTQGVQSSGRPYPASSAATPRSQALSKPAATLNAPHMNHPNSKVYELCGALAYSNNALKKVLAMSSGAGVVNIPNMLEKTIERPGYRFEPNSVTIICCSYVTLLHFQFLGWIAND</sequence>
<accession>A0A1E3Q679</accession>
<feature type="compositionally biased region" description="Low complexity" evidence="1">
    <location>
        <begin position="84"/>
        <end position="103"/>
    </location>
</feature>
<protein>
    <submittedName>
        <fullName evidence="2">Uncharacterized protein</fullName>
    </submittedName>
</protein>
<organism evidence="2 3">
    <name type="scientific">Lipomyces starkeyi NRRL Y-11557</name>
    <dbReference type="NCBI Taxonomy" id="675824"/>
    <lineage>
        <taxon>Eukaryota</taxon>
        <taxon>Fungi</taxon>
        <taxon>Dikarya</taxon>
        <taxon>Ascomycota</taxon>
        <taxon>Saccharomycotina</taxon>
        <taxon>Lipomycetes</taxon>
        <taxon>Lipomycetales</taxon>
        <taxon>Lipomycetaceae</taxon>
        <taxon>Lipomyces</taxon>
    </lineage>
</organism>
<feature type="compositionally biased region" description="Polar residues" evidence="1">
    <location>
        <begin position="361"/>
        <end position="370"/>
    </location>
</feature>
<feature type="region of interest" description="Disordered" evidence="1">
    <location>
        <begin position="173"/>
        <end position="196"/>
    </location>
</feature>
<feature type="compositionally biased region" description="Polar residues" evidence="1">
    <location>
        <begin position="377"/>
        <end position="386"/>
    </location>
</feature>
<dbReference type="AlphaFoldDB" id="A0A1E3Q679"/>
<feature type="compositionally biased region" description="Acidic residues" evidence="1">
    <location>
        <begin position="177"/>
        <end position="196"/>
    </location>
</feature>
<feature type="region of interest" description="Disordered" evidence="1">
    <location>
        <begin position="314"/>
        <end position="397"/>
    </location>
</feature>
<feature type="region of interest" description="Disordered" evidence="1">
    <location>
        <begin position="110"/>
        <end position="129"/>
    </location>
</feature>